<feature type="domain" description="Di19 C-terminal" evidence="4">
    <location>
        <begin position="192"/>
        <end position="288"/>
    </location>
</feature>
<evidence type="ECO:0000259" key="3">
    <source>
        <dbReference type="Pfam" id="PF05605"/>
    </source>
</evidence>
<evidence type="ECO:0000256" key="2">
    <source>
        <dbReference type="SAM" id="MobiDB-lite"/>
    </source>
</evidence>
<dbReference type="InterPro" id="IPR027935">
    <property type="entry name" value="Di19_C"/>
</dbReference>
<evidence type="ECO:0000313" key="5">
    <source>
        <dbReference type="EMBL" id="ESQ29736.1"/>
    </source>
</evidence>
<evidence type="ECO:0000313" key="6">
    <source>
        <dbReference type="Proteomes" id="UP000030689"/>
    </source>
</evidence>
<evidence type="ECO:0008006" key="7">
    <source>
        <dbReference type="Google" id="ProtNLM"/>
    </source>
</evidence>
<feature type="region of interest" description="Disordered" evidence="2">
    <location>
        <begin position="1"/>
        <end position="20"/>
    </location>
</feature>
<dbReference type="Gramene" id="ESQ29736">
    <property type="protein sequence ID" value="ESQ29736"/>
    <property type="gene ID" value="EUTSA_v10023620mg"/>
</dbReference>
<dbReference type="Pfam" id="PF14571">
    <property type="entry name" value="Di19_C"/>
    <property type="match status" value="1"/>
</dbReference>
<gene>
    <name evidence="5" type="ORF">EUTSA_v10023620mg</name>
</gene>
<dbReference type="AlphaFoldDB" id="V4MEP2"/>
<dbReference type="PANTHER" id="PTHR31875:SF26">
    <property type="entry name" value="PROTEIN DEHYDRATION-INDUCED 19-RELATED"/>
    <property type="match status" value="1"/>
</dbReference>
<comment type="similarity">
    <text evidence="1">Belongs to the Di19 family.</text>
</comment>
<feature type="domain" description="Di19 zinc-binding" evidence="3">
    <location>
        <begin position="119"/>
        <end position="172"/>
    </location>
</feature>
<dbReference type="Proteomes" id="UP000030689">
    <property type="component" value="Unassembled WGS sequence"/>
</dbReference>
<dbReference type="STRING" id="72664.V4MEP2"/>
<dbReference type="InterPro" id="IPR008598">
    <property type="entry name" value="Di19_Zn-bd"/>
</dbReference>
<evidence type="ECO:0000259" key="4">
    <source>
        <dbReference type="Pfam" id="PF14571"/>
    </source>
</evidence>
<dbReference type="KEGG" id="eus:EUTSA_v10023620mg"/>
<keyword evidence="6" id="KW-1185">Reference proteome</keyword>
<proteinExistence type="inferred from homology"/>
<accession>V4MEP2</accession>
<evidence type="ECO:0000256" key="1">
    <source>
        <dbReference type="ARBA" id="ARBA00007109"/>
    </source>
</evidence>
<dbReference type="InterPro" id="IPR033347">
    <property type="entry name" value="Di19"/>
</dbReference>
<dbReference type="EMBL" id="KI517881">
    <property type="protein sequence ID" value="ESQ29736.1"/>
    <property type="molecule type" value="Genomic_DNA"/>
</dbReference>
<dbReference type="Pfam" id="PF05605">
    <property type="entry name" value="zf-Di19"/>
    <property type="match status" value="1"/>
</dbReference>
<organism evidence="5 6">
    <name type="scientific">Eutrema salsugineum</name>
    <name type="common">Saltwater cress</name>
    <name type="synonym">Sisymbrium salsugineum</name>
    <dbReference type="NCBI Taxonomy" id="72664"/>
    <lineage>
        <taxon>Eukaryota</taxon>
        <taxon>Viridiplantae</taxon>
        <taxon>Streptophyta</taxon>
        <taxon>Embryophyta</taxon>
        <taxon>Tracheophyta</taxon>
        <taxon>Spermatophyta</taxon>
        <taxon>Magnoliopsida</taxon>
        <taxon>eudicotyledons</taxon>
        <taxon>Gunneridae</taxon>
        <taxon>Pentapetalae</taxon>
        <taxon>rosids</taxon>
        <taxon>malvids</taxon>
        <taxon>Brassicales</taxon>
        <taxon>Brassicaceae</taxon>
        <taxon>Eutremeae</taxon>
        <taxon>Eutrema</taxon>
    </lineage>
</organism>
<protein>
    <recommendedName>
        <fullName evidence="7">Drought induced 19 protein type zinc-binding domain-containing protein</fullName>
    </recommendedName>
</protein>
<name>V4MEP2_EUTSA</name>
<sequence length="292" mass="33513">MNSFRKHTGSRGRRRRRRHRRRRFVDLGLENKKIKIRENAEPVIKPDKIDDPKNRRLHSLRIDPFSVFAAKKNYPCLARFASFKPEMDADSKRFLSTLRSRSEILMGFEEVDGDDDFQEEFACPFCADSYDIIGLCCHIDDEHTLESKNAVCPVCSLRVGVDIVAHITLHHGSLFKMQRKRKSRKSSSNSTLSMLRKELREGDLQRLLGLSSRNGSAAASGAPDPLLSSFISPTRSHISPVTRQTRKVSEEKQIERKKQVCISPVSLKDQEEKKKRSEFVQRLLSSAIFDEV</sequence>
<dbReference type="OMA" id="FKMHERI"/>
<dbReference type="eggNOG" id="ENOG502QW9I">
    <property type="taxonomic scope" value="Eukaryota"/>
</dbReference>
<dbReference type="PANTHER" id="PTHR31875">
    <property type="entry name" value="PROTEIN DEHYDRATION-INDUCED 19"/>
    <property type="match status" value="1"/>
</dbReference>
<reference evidence="5 6" key="1">
    <citation type="journal article" date="2013" name="Front. Plant Sci.">
        <title>The Reference Genome of the Halophytic Plant Eutrema salsugineum.</title>
        <authorList>
            <person name="Yang R."/>
            <person name="Jarvis D.E."/>
            <person name="Chen H."/>
            <person name="Beilstein M.A."/>
            <person name="Grimwood J."/>
            <person name="Jenkins J."/>
            <person name="Shu S."/>
            <person name="Prochnik S."/>
            <person name="Xin M."/>
            <person name="Ma C."/>
            <person name="Schmutz J."/>
            <person name="Wing R.A."/>
            <person name="Mitchell-Olds T."/>
            <person name="Schumaker K.S."/>
            <person name="Wang X."/>
        </authorList>
    </citation>
    <scope>NUCLEOTIDE SEQUENCE [LARGE SCALE GENOMIC DNA]</scope>
</reference>